<keyword evidence="1" id="KW-0732">Signal</keyword>
<protein>
    <submittedName>
        <fullName evidence="2">Uncharacterized protein</fullName>
    </submittedName>
</protein>
<evidence type="ECO:0000313" key="3">
    <source>
        <dbReference type="Proteomes" id="UP000800040"/>
    </source>
</evidence>
<sequence>MFGKTMLSVGALLLARATAETAPGFPIDVSQNLTITYGNNTVSPGGELIPRPGTYH</sequence>
<accession>A0A6A5KP79</accession>
<dbReference type="EMBL" id="ML975256">
    <property type="protein sequence ID" value="KAF1837950.1"/>
    <property type="molecule type" value="Genomic_DNA"/>
</dbReference>
<name>A0A6A5KP79_9PLEO</name>
<dbReference type="OrthoDB" id="2506647at2759"/>
<proteinExistence type="predicted"/>
<dbReference type="AlphaFoldDB" id="A0A6A5KP79"/>
<keyword evidence="3" id="KW-1185">Reference proteome</keyword>
<reference evidence="2" key="1">
    <citation type="submission" date="2020-01" db="EMBL/GenBank/DDBJ databases">
        <authorList>
            <consortium name="DOE Joint Genome Institute"/>
            <person name="Haridas S."/>
            <person name="Albert R."/>
            <person name="Binder M."/>
            <person name="Bloem J."/>
            <person name="Labutti K."/>
            <person name="Salamov A."/>
            <person name="Andreopoulos B."/>
            <person name="Baker S.E."/>
            <person name="Barry K."/>
            <person name="Bills G."/>
            <person name="Bluhm B.H."/>
            <person name="Cannon C."/>
            <person name="Castanera R."/>
            <person name="Culley D.E."/>
            <person name="Daum C."/>
            <person name="Ezra D."/>
            <person name="Gonzalez J.B."/>
            <person name="Henrissat B."/>
            <person name="Kuo A."/>
            <person name="Liang C."/>
            <person name="Lipzen A."/>
            <person name="Lutzoni F."/>
            <person name="Magnuson J."/>
            <person name="Mondo S."/>
            <person name="Nolan M."/>
            <person name="Ohm R."/>
            <person name="Pangilinan J."/>
            <person name="Park H.-J."/>
            <person name="Ramirez L."/>
            <person name="Alfaro M."/>
            <person name="Sun H."/>
            <person name="Tritt A."/>
            <person name="Yoshinaga Y."/>
            <person name="Zwiers L.-H."/>
            <person name="Turgeon B.G."/>
            <person name="Goodwin S.B."/>
            <person name="Spatafora J.W."/>
            <person name="Crous P.W."/>
            <person name="Grigoriev I.V."/>
        </authorList>
    </citation>
    <scope>NUCLEOTIDE SEQUENCE</scope>
    <source>
        <strain evidence="2">P77</strain>
    </source>
</reference>
<feature type="signal peptide" evidence="1">
    <location>
        <begin position="1"/>
        <end position="21"/>
    </location>
</feature>
<organism evidence="2 3">
    <name type="scientific">Decorospora gaudefroyi</name>
    <dbReference type="NCBI Taxonomy" id="184978"/>
    <lineage>
        <taxon>Eukaryota</taxon>
        <taxon>Fungi</taxon>
        <taxon>Dikarya</taxon>
        <taxon>Ascomycota</taxon>
        <taxon>Pezizomycotina</taxon>
        <taxon>Dothideomycetes</taxon>
        <taxon>Pleosporomycetidae</taxon>
        <taxon>Pleosporales</taxon>
        <taxon>Pleosporineae</taxon>
        <taxon>Pleosporaceae</taxon>
        <taxon>Decorospora</taxon>
    </lineage>
</organism>
<evidence type="ECO:0000313" key="2">
    <source>
        <dbReference type="EMBL" id="KAF1837950.1"/>
    </source>
</evidence>
<dbReference type="Proteomes" id="UP000800040">
    <property type="component" value="Unassembled WGS sequence"/>
</dbReference>
<evidence type="ECO:0000256" key="1">
    <source>
        <dbReference type="SAM" id="SignalP"/>
    </source>
</evidence>
<gene>
    <name evidence="2" type="ORF">BDW02DRAFT_565456</name>
</gene>
<feature type="chain" id="PRO_5025471277" evidence="1">
    <location>
        <begin position="22"/>
        <end position="56"/>
    </location>
</feature>